<proteinExistence type="predicted"/>
<accession>A0AAV4FPY0</accession>
<evidence type="ECO:0000313" key="2">
    <source>
        <dbReference type="Proteomes" id="UP000762676"/>
    </source>
</evidence>
<dbReference type="EMBL" id="BMAT01011524">
    <property type="protein sequence ID" value="GFR74421.1"/>
    <property type="molecule type" value="Genomic_DNA"/>
</dbReference>
<evidence type="ECO:0000313" key="1">
    <source>
        <dbReference type="EMBL" id="GFR74421.1"/>
    </source>
</evidence>
<dbReference type="AlphaFoldDB" id="A0AAV4FPY0"/>
<gene>
    <name evidence="1" type="ORF">ElyMa_005754400</name>
</gene>
<sequence length="99" mass="10956">MAKSVSRVSLWEETRRPQDRINDIAALMSEAEHLSNVLRRSLGHAKGVRTGGGEATVVIALITTKRIRGPDCARLRDTLETFSTRTVSQYAYVKIGKAD</sequence>
<name>A0AAV4FPY0_9GAST</name>
<reference evidence="1 2" key="1">
    <citation type="journal article" date="2021" name="Elife">
        <title>Chloroplast acquisition without the gene transfer in kleptoplastic sea slugs, Plakobranchus ocellatus.</title>
        <authorList>
            <person name="Maeda T."/>
            <person name="Takahashi S."/>
            <person name="Yoshida T."/>
            <person name="Shimamura S."/>
            <person name="Takaki Y."/>
            <person name="Nagai Y."/>
            <person name="Toyoda A."/>
            <person name="Suzuki Y."/>
            <person name="Arimoto A."/>
            <person name="Ishii H."/>
            <person name="Satoh N."/>
            <person name="Nishiyama T."/>
            <person name="Hasebe M."/>
            <person name="Maruyama T."/>
            <person name="Minagawa J."/>
            <person name="Obokata J."/>
            <person name="Shigenobu S."/>
        </authorList>
    </citation>
    <scope>NUCLEOTIDE SEQUENCE [LARGE SCALE GENOMIC DNA]</scope>
</reference>
<comment type="caution">
    <text evidence="1">The sequence shown here is derived from an EMBL/GenBank/DDBJ whole genome shotgun (WGS) entry which is preliminary data.</text>
</comment>
<protein>
    <submittedName>
        <fullName evidence="1">Uncharacterized protein</fullName>
    </submittedName>
</protein>
<organism evidence="1 2">
    <name type="scientific">Elysia marginata</name>
    <dbReference type="NCBI Taxonomy" id="1093978"/>
    <lineage>
        <taxon>Eukaryota</taxon>
        <taxon>Metazoa</taxon>
        <taxon>Spiralia</taxon>
        <taxon>Lophotrochozoa</taxon>
        <taxon>Mollusca</taxon>
        <taxon>Gastropoda</taxon>
        <taxon>Heterobranchia</taxon>
        <taxon>Euthyneura</taxon>
        <taxon>Panpulmonata</taxon>
        <taxon>Sacoglossa</taxon>
        <taxon>Placobranchoidea</taxon>
        <taxon>Plakobranchidae</taxon>
        <taxon>Elysia</taxon>
    </lineage>
</organism>
<keyword evidence="2" id="KW-1185">Reference proteome</keyword>
<dbReference type="Proteomes" id="UP000762676">
    <property type="component" value="Unassembled WGS sequence"/>
</dbReference>